<keyword evidence="8" id="KW-1185">Reference proteome</keyword>
<dbReference type="PANTHER" id="PTHR30086:SF20">
    <property type="entry name" value="ARGININE EXPORTER PROTEIN ARGO-RELATED"/>
    <property type="match status" value="1"/>
</dbReference>
<keyword evidence="5 6" id="KW-0472">Membrane</keyword>
<evidence type="ECO:0000313" key="7">
    <source>
        <dbReference type="EMBL" id="MFF3666437.1"/>
    </source>
</evidence>
<evidence type="ECO:0000256" key="3">
    <source>
        <dbReference type="ARBA" id="ARBA00022692"/>
    </source>
</evidence>
<keyword evidence="3 6" id="KW-0812">Transmembrane</keyword>
<gene>
    <name evidence="7" type="ORF">ACFYXI_12655</name>
</gene>
<evidence type="ECO:0000313" key="8">
    <source>
        <dbReference type="Proteomes" id="UP001602013"/>
    </source>
</evidence>
<dbReference type="Pfam" id="PF01810">
    <property type="entry name" value="LysE"/>
    <property type="match status" value="1"/>
</dbReference>
<sequence>MVEQSALLGVVSVALGMVLSPGPNMMYLVSRSISQGRRAGVISLSGVVAGFLIYLVGANLGLAVLFTAVPQILTAIRLVGAAYLLWLAWKTVRPGGVSVFTVQDIPADPPRRLFAMGLMTNLLNPKIAILYISVIPQFIDLGKGNVLLQGIILGGFQIIVATTVNLSIVLAAGGIAGFLARRPTWLRAQRVVMGGMLGVLAVMLAFDNRGSGSHLADRAAPPYQQETARVRQLTGEPATTLGLASAGTPTRAT</sequence>
<comment type="subcellular location">
    <subcellularLocation>
        <location evidence="1">Cell membrane</location>
        <topology evidence="1">Multi-pass membrane protein</topology>
    </subcellularLocation>
</comment>
<name>A0ABW6SQH6_9ACTN</name>
<dbReference type="InterPro" id="IPR001123">
    <property type="entry name" value="LeuE-type"/>
</dbReference>
<keyword evidence="2" id="KW-1003">Cell membrane</keyword>
<feature type="transmembrane region" description="Helical" evidence="6">
    <location>
        <begin position="41"/>
        <end position="66"/>
    </location>
</feature>
<evidence type="ECO:0000256" key="1">
    <source>
        <dbReference type="ARBA" id="ARBA00004651"/>
    </source>
</evidence>
<comment type="caution">
    <text evidence="7">The sequence shown here is derived from an EMBL/GenBank/DDBJ whole genome shotgun (WGS) entry which is preliminary data.</text>
</comment>
<reference evidence="7 8" key="1">
    <citation type="submission" date="2024-10" db="EMBL/GenBank/DDBJ databases">
        <title>The Natural Products Discovery Center: Release of the First 8490 Sequenced Strains for Exploring Actinobacteria Biosynthetic Diversity.</title>
        <authorList>
            <person name="Kalkreuter E."/>
            <person name="Kautsar S.A."/>
            <person name="Yang D."/>
            <person name="Bader C.D."/>
            <person name="Teijaro C.N."/>
            <person name="Fluegel L."/>
            <person name="Davis C.M."/>
            <person name="Simpson J.R."/>
            <person name="Lauterbach L."/>
            <person name="Steele A.D."/>
            <person name="Gui C."/>
            <person name="Meng S."/>
            <person name="Li G."/>
            <person name="Viehrig K."/>
            <person name="Ye F."/>
            <person name="Su P."/>
            <person name="Kiefer A.F."/>
            <person name="Nichols A."/>
            <person name="Cepeda A.J."/>
            <person name="Yan W."/>
            <person name="Fan B."/>
            <person name="Jiang Y."/>
            <person name="Adhikari A."/>
            <person name="Zheng C.-J."/>
            <person name="Schuster L."/>
            <person name="Cowan T.M."/>
            <person name="Smanski M.J."/>
            <person name="Chevrette M.G."/>
            <person name="De Carvalho L.P.S."/>
            <person name="Shen B."/>
        </authorList>
    </citation>
    <scope>NUCLEOTIDE SEQUENCE [LARGE SCALE GENOMIC DNA]</scope>
    <source>
        <strain evidence="7 8">NPDC002173</strain>
    </source>
</reference>
<accession>A0ABW6SQH6</accession>
<dbReference type="PANTHER" id="PTHR30086">
    <property type="entry name" value="ARGININE EXPORTER PROTEIN ARGO"/>
    <property type="match status" value="1"/>
</dbReference>
<evidence type="ECO:0000256" key="4">
    <source>
        <dbReference type="ARBA" id="ARBA00022989"/>
    </source>
</evidence>
<protein>
    <submittedName>
        <fullName evidence="7">LysE family translocator</fullName>
    </submittedName>
</protein>
<dbReference type="RefSeq" id="WP_387410938.1">
    <property type="nucleotide sequence ID" value="NZ_JBIASD010000006.1"/>
</dbReference>
<feature type="transmembrane region" description="Helical" evidence="6">
    <location>
        <begin position="113"/>
        <end position="134"/>
    </location>
</feature>
<dbReference type="PIRSF" id="PIRSF006324">
    <property type="entry name" value="LeuE"/>
    <property type="match status" value="1"/>
</dbReference>
<proteinExistence type="predicted"/>
<feature type="transmembrane region" description="Helical" evidence="6">
    <location>
        <begin position="72"/>
        <end position="92"/>
    </location>
</feature>
<evidence type="ECO:0000256" key="2">
    <source>
        <dbReference type="ARBA" id="ARBA00022475"/>
    </source>
</evidence>
<organism evidence="7 8">
    <name type="scientific">Microtetraspora malaysiensis</name>
    <dbReference type="NCBI Taxonomy" id="161358"/>
    <lineage>
        <taxon>Bacteria</taxon>
        <taxon>Bacillati</taxon>
        <taxon>Actinomycetota</taxon>
        <taxon>Actinomycetes</taxon>
        <taxon>Streptosporangiales</taxon>
        <taxon>Streptosporangiaceae</taxon>
        <taxon>Microtetraspora</taxon>
    </lineage>
</organism>
<feature type="transmembrane region" description="Helical" evidence="6">
    <location>
        <begin position="6"/>
        <end position="29"/>
    </location>
</feature>
<keyword evidence="4 6" id="KW-1133">Transmembrane helix</keyword>
<evidence type="ECO:0000256" key="5">
    <source>
        <dbReference type="ARBA" id="ARBA00023136"/>
    </source>
</evidence>
<dbReference type="EMBL" id="JBIASD010000006">
    <property type="protein sequence ID" value="MFF3666437.1"/>
    <property type="molecule type" value="Genomic_DNA"/>
</dbReference>
<dbReference type="Proteomes" id="UP001602013">
    <property type="component" value="Unassembled WGS sequence"/>
</dbReference>
<evidence type="ECO:0000256" key="6">
    <source>
        <dbReference type="SAM" id="Phobius"/>
    </source>
</evidence>
<feature type="transmembrane region" description="Helical" evidence="6">
    <location>
        <begin position="146"/>
        <end position="179"/>
    </location>
</feature>